<keyword evidence="4" id="KW-0808">Transferase</keyword>
<evidence type="ECO:0000256" key="10">
    <source>
        <dbReference type="SAM" id="Phobius"/>
    </source>
</evidence>
<evidence type="ECO:0000313" key="12">
    <source>
        <dbReference type="EMBL" id="MBB4983865.1"/>
    </source>
</evidence>
<evidence type="ECO:0000256" key="6">
    <source>
        <dbReference type="ARBA" id="ARBA00022777"/>
    </source>
</evidence>
<dbReference type="PANTHER" id="PTHR24421:SF10">
    <property type="entry name" value="NITRATE_NITRITE SENSOR PROTEIN NARQ"/>
    <property type="match status" value="1"/>
</dbReference>
<evidence type="ECO:0000256" key="8">
    <source>
        <dbReference type="ARBA" id="ARBA00023012"/>
    </source>
</evidence>
<feature type="region of interest" description="Disordered" evidence="9">
    <location>
        <begin position="1"/>
        <end position="57"/>
    </location>
</feature>
<dbReference type="GO" id="GO:0000155">
    <property type="term" value="F:phosphorelay sensor kinase activity"/>
    <property type="evidence" value="ECO:0007669"/>
    <property type="project" value="InterPro"/>
</dbReference>
<dbReference type="Pfam" id="PF13796">
    <property type="entry name" value="Sensor"/>
    <property type="match status" value="1"/>
</dbReference>
<keyword evidence="13" id="KW-1185">Reference proteome</keyword>
<dbReference type="InterPro" id="IPR003594">
    <property type="entry name" value="HATPase_dom"/>
</dbReference>
<keyword evidence="7" id="KW-0067">ATP-binding</keyword>
<dbReference type="Gene3D" id="3.30.565.10">
    <property type="entry name" value="Histidine kinase-like ATPase, C-terminal domain"/>
    <property type="match status" value="1"/>
</dbReference>
<evidence type="ECO:0000256" key="4">
    <source>
        <dbReference type="ARBA" id="ARBA00022679"/>
    </source>
</evidence>
<dbReference type="AlphaFoldDB" id="A0A7W7U5C0"/>
<proteinExistence type="predicted"/>
<dbReference type="GO" id="GO:0016020">
    <property type="term" value="C:membrane"/>
    <property type="evidence" value="ECO:0007669"/>
    <property type="project" value="InterPro"/>
</dbReference>
<feature type="transmembrane region" description="Helical" evidence="10">
    <location>
        <begin position="145"/>
        <end position="164"/>
    </location>
</feature>
<keyword evidence="3" id="KW-0597">Phosphoprotein</keyword>
<dbReference type="SUPFAM" id="SSF55874">
    <property type="entry name" value="ATPase domain of HSP90 chaperone/DNA topoisomerase II/histidine kinase"/>
    <property type="match status" value="1"/>
</dbReference>
<name>A0A7W7U5C0_9ACTN</name>
<gene>
    <name evidence="12" type="ORF">GGE06_004811</name>
</gene>
<evidence type="ECO:0000259" key="11">
    <source>
        <dbReference type="SMART" id="SM00387"/>
    </source>
</evidence>
<comment type="catalytic activity">
    <reaction evidence="1">
        <text>ATP + protein L-histidine = ADP + protein N-phospho-L-histidine.</text>
        <dbReference type="EC" id="2.7.13.3"/>
    </reaction>
</comment>
<evidence type="ECO:0000256" key="1">
    <source>
        <dbReference type="ARBA" id="ARBA00000085"/>
    </source>
</evidence>
<feature type="compositionally biased region" description="Low complexity" evidence="9">
    <location>
        <begin position="84"/>
        <end position="100"/>
    </location>
</feature>
<keyword evidence="10" id="KW-0812">Transmembrane</keyword>
<dbReference type="EMBL" id="JACHJY010000007">
    <property type="protein sequence ID" value="MBB4983865.1"/>
    <property type="molecule type" value="Genomic_DNA"/>
</dbReference>
<keyword evidence="6 12" id="KW-0418">Kinase</keyword>
<sequence>MAEHGGRSAPGDVGADGARAGRVEAEGGARPAEGGARAGTAAAEQRSRLSAGARERLSAGAEERLPVWGGARSSVWGGARSSVWGGARSSVRGGARSSVRGGERSSVRGGERLSVQAGEWLFAVLGLPLALLCGVYAIAVLYAGVLLSLTVLGLPFVVAALLGARGLGSLHRRLVGRLLGERIEAPAAPPRPTGSVARGRAVLTDPVGWRTLLYLVLRLPLGVLGFVAAVALPLGCGWLIGFPLWARLLEPEPRPFGWADAVSVPLGLLLLVAVPGTIRALSGANRRLAGLLLSPAPAQQRVRKLEAARAVLLAENTDRLHRLERDLHDGTQARLVALAITLSLADDALATAEGPDLARTRGLVERARGQTDDTITELRGLTRGIRPVALDGGLAQALPGLTATSPVPVSVHLDLRERLEPAVESAVYFCAAELLTNVARHSGARSAELGASAAGGRVRLTVRDDGRGGAAPGAGTGLTGLAERLAAVDGVLTVDSPPGGPTTVTAELPSRL</sequence>
<dbReference type="SMART" id="SM00387">
    <property type="entry name" value="HATPase_c"/>
    <property type="match status" value="1"/>
</dbReference>
<protein>
    <recommendedName>
        <fullName evidence="2">histidine kinase</fullName>
        <ecNumber evidence="2">2.7.13.3</ecNumber>
    </recommendedName>
</protein>
<evidence type="ECO:0000256" key="7">
    <source>
        <dbReference type="ARBA" id="ARBA00022840"/>
    </source>
</evidence>
<dbReference type="GO" id="GO:0046983">
    <property type="term" value="F:protein dimerization activity"/>
    <property type="evidence" value="ECO:0007669"/>
    <property type="project" value="InterPro"/>
</dbReference>
<comment type="caution">
    <text evidence="12">The sequence shown here is derived from an EMBL/GenBank/DDBJ whole genome shotgun (WGS) entry which is preliminary data.</text>
</comment>
<feature type="compositionally biased region" description="Low complexity" evidence="9">
    <location>
        <begin position="9"/>
        <end position="18"/>
    </location>
</feature>
<dbReference type="CDD" id="cd16917">
    <property type="entry name" value="HATPase_UhpB-NarQ-NarX-like"/>
    <property type="match status" value="1"/>
</dbReference>
<evidence type="ECO:0000256" key="9">
    <source>
        <dbReference type="SAM" id="MobiDB-lite"/>
    </source>
</evidence>
<feature type="transmembrane region" description="Helical" evidence="10">
    <location>
        <begin position="219"/>
        <end position="241"/>
    </location>
</feature>
<keyword evidence="5" id="KW-0547">Nucleotide-binding</keyword>
<feature type="transmembrane region" description="Helical" evidence="10">
    <location>
        <begin position="120"/>
        <end position="139"/>
    </location>
</feature>
<dbReference type="InterPro" id="IPR025828">
    <property type="entry name" value="Put_sensor_dom"/>
</dbReference>
<dbReference type="InterPro" id="IPR011712">
    <property type="entry name" value="Sig_transdc_His_kin_sub3_dim/P"/>
</dbReference>
<keyword evidence="10" id="KW-1133">Transmembrane helix</keyword>
<keyword evidence="8" id="KW-0902">Two-component regulatory system</keyword>
<dbReference type="InterPro" id="IPR050482">
    <property type="entry name" value="Sensor_HK_TwoCompSys"/>
</dbReference>
<evidence type="ECO:0000256" key="5">
    <source>
        <dbReference type="ARBA" id="ARBA00022741"/>
    </source>
</evidence>
<keyword evidence="10" id="KW-0472">Membrane</keyword>
<evidence type="ECO:0000256" key="2">
    <source>
        <dbReference type="ARBA" id="ARBA00012438"/>
    </source>
</evidence>
<dbReference type="GO" id="GO:0005524">
    <property type="term" value="F:ATP binding"/>
    <property type="evidence" value="ECO:0007669"/>
    <property type="project" value="UniProtKB-KW"/>
</dbReference>
<feature type="region of interest" description="Disordered" evidence="9">
    <location>
        <begin position="84"/>
        <end position="108"/>
    </location>
</feature>
<evidence type="ECO:0000313" key="13">
    <source>
        <dbReference type="Proteomes" id="UP000582643"/>
    </source>
</evidence>
<dbReference type="EC" id="2.7.13.3" evidence="2"/>
<reference evidence="12 13" key="1">
    <citation type="submission" date="2020-08" db="EMBL/GenBank/DDBJ databases">
        <title>Genomic Encyclopedia of Type Strains, Phase III (KMG-III): the genomes of soil and plant-associated and newly described type strains.</title>
        <authorList>
            <person name="Whitman W."/>
        </authorList>
    </citation>
    <scope>NUCLEOTIDE SEQUENCE [LARGE SCALE GENOMIC DNA]</scope>
    <source>
        <strain evidence="12 13">SFB5A</strain>
    </source>
</reference>
<dbReference type="Proteomes" id="UP000582643">
    <property type="component" value="Unassembled WGS sequence"/>
</dbReference>
<dbReference type="Pfam" id="PF02518">
    <property type="entry name" value="HATPase_c"/>
    <property type="match status" value="1"/>
</dbReference>
<dbReference type="Pfam" id="PF07730">
    <property type="entry name" value="HisKA_3"/>
    <property type="match status" value="1"/>
</dbReference>
<accession>A0A7W7U5C0</accession>
<feature type="compositionally biased region" description="Low complexity" evidence="9">
    <location>
        <begin position="28"/>
        <end position="44"/>
    </location>
</feature>
<dbReference type="InterPro" id="IPR036890">
    <property type="entry name" value="HATPase_C_sf"/>
</dbReference>
<feature type="domain" description="Histidine kinase/HSP90-like ATPase" evidence="11">
    <location>
        <begin position="422"/>
        <end position="512"/>
    </location>
</feature>
<dbReference type="PANTHER" id="PTHR24421">
    <property type="entry name" value="NITRATE/NITRITE SENSOR PROTEIN NARX-RELATED"/>
    <property type="match status" value="1"/>
</dbReference>
<dbReference type="RefSeq" id="WP_312883260.1">
    <property type="nucleotide sequence ID" value="NZ_JACHJY010000007.1"/>
</dbReference>
<organism evidence="12 13">
    <name type="scientific">Streptomyces nymphaeiformis</name>
    <dbReference type="NCBI Taxonomy" id="2663842"/>
    <lineage>
        <taxon>Bacteria</taxon>
        <taxon>Bacillati</taxon>
        <taxon>Actinomycetota</taxon>
        <taxon>Actinomycetes</taxon>
        <taxon>Kitasatosporales</taxon>
        <taxon>Streptomycetaceae</taxon>
        <taxon>Streptomyces</taxon>
    </lineage>
</organism>
<feature type="transmembrane region" description="Helical" evidence="10">
    <location>
        <begin position="261"/>
        <end position="281"/>
    </location>
</feature>
<evidence type="ECO:0000256" key="3">
    <source>
        <dbReference type="ARBA" id="ARBA00022553"/>
    </source>
</evidence>